<reference evidence="1 2" key="1">
    <citation type="submission" date="2015-06" db="EMBL/GenBank/DDBJ databases">
        <title>Cloning and characterization of the uncialamcin biosynthetic gene cluster.</title>
        <authorList>
            <person name="Yan X."/>
            <person name="Huang T."/>
            <person name="Ge H."/>
            <person name="Shen B."/>
        </authorList>
    </citation>
    <scope>NUCLEOTIDE SEQUENCE [LARGE SCALE GENOMIC DNA]</scope>
    <source>
        <strain evidence="1 2">DCA2648</strain>
    </source>
</reference>
<dbReference type="STRING" id="1048205.AB852_16075"/>
<dbReference type="EMBL" id="LFBV01000003">
    <property type="protein sequence ID" value="OKH94139.1"/>
    <property type="molecule type" value="Genomic_DNA"/>
</dbReference>
<dbReference type="AlphaFoldDB" id="A0A1Q4V8Q6"/>
<evidence type="ECO:0000313" key="2">
    <source>
        <dbReference type="Proteomes" id="UP000186455"/>
    </source>
</evidence>
<name>A0A1Q4V8Q6_9ACTN</name>
<evidence type="ECO:0000313" key="1">
    <source>
        <dbReference type="EMBL" id="OKH94139.1"/>
    </source>
</evidence>
<dbReference type="GeneID" id="96796862"/>
<proteinExistence type="predicted"/>
<accession>A0A1Q4V8Q6</accession>
<dbReference type="RefSeq" id="WP_073788736.1">
    <property type="nucleotide sequence ID" value="NZ_CP109290.1"/>
</dbReference>
<keyword evidence="2" id="KW-1185">Reference proteome</keyword>
<dbReference type="Proteomes" id="UP000186455">
    <property type="component" value="Unassembled WGS sequence"/>
</dbReference>
<sequence length="172" mass="17717">MQSVLVVLLVLAWAAIAFLTFGYAALVGKVRALESRGSTSSDPARRWPDLAAPAAAKRTLALVVSSTCPTCEEAVAAWPAIRRALSGAGHRTLLIDIDNSGRWKDADAGEIRQGAELSSPLLLAYQPALLLLDADGALLSAEPVGSAETLTALTAEHLTSAPVTASTTGVAS</sequence>
<protein>
    <recommendedName>
        <fullName evidence="3">Thioredoxin domain-containing protein</fullName>
    </recommendedName>
</protein>
<gene>
    <name evidence="1" type="ORF">AB852_16075</name>
</gene>
<comment type="caution">
    <text evidence="1">The sequence shown here is derived from an EMBL/GenBank/DDBJ whole genome shotgun (WGS) entry which is preliminary data.</text>
</comment>
<organism evidence="1 2">
    <name type="scientific">Streptomyces uncialis</name>
    <dbReference type="NCBI Taxonomy" id="1048205"/>
    <lineage>
        <taxon>Bacteria</taxon>
        <taxon>Bacillati</taxon>
        <taxon>Actinomycetota</taxon>
        <taxon>Actinomycetes</taxon>
        <taxon>Kitasatosporales</taxon>
        <taxon>Streptomycetaceae</taxon>
        <taxon>Streptomyces</taxon>
    </lineage>
</organism>
<evidence type="ECO:0008006" key="3">
    <source>
        <dbReference type="Google" id="ProtNLM"/>
    </source>
</evidence>